<proteinExistence type="predicted"/>
<gene>
    <name evidence="1" type="ORF">F0562_005324</name>
</gene>
<sequence>MIWATMSDLFIRDYYTPREVSKGLHFGLFSTNAVVRLGIKEIRRIKTLCRRMWCDWIESPNSINWKSEELKPCAEECGVTGLRVQTP</sequence>
<keyword evidence="2" id="KW-1185">Reference proteome</keyword>
<dbReference type="AlphaFoldDB" id="A0A5J5ALV7"/>
<evidence type="ECO:0000313" key="1">
    <source>
        <dbReference type="EMBL" id="KAA8530742.1"/>
    </source>
</evidence>
<dbReference type="Proteomes" id="UP000325577">
    <property type="component" value="Linkage Group LG2"/>
</dbReference>
<evidence type="ECO:0000313" key="2">
    <source>
        <dbReference type="Proteomes" id="UP000325577"/>
    </source>
</evidence>
<reference evidence="1 2" key="1">
    <citation type="submission" date="2019-09" db="EMBL/GenBank/DDBJ databases">
        <title>A chromosome-level genome assembly of the Chinese tupelo Nyssa sinensis.</title>
        <authorList>
            <person name="Yang X."/>
            <person name="Kang M."/>
            <person name="Yang Y."/>
            <person name="Xiong H."/>
            <person name="Wang M."/>
            <person name="Zhang Z."/>
            <person name="Wang Z."/>
            <person name="Wu H."/>
            <person name="Ma T."/>
            <person name="Liu J."/>
            <person name="Xi Z."/>
        </authorList>
    </citation>
    <scope>NUCLEOTIDE SEQUENCE [LARGE SCALE GENOMIC DNA]</scope>
    <source>
        <strain evidence="1">J267</strain>
        <tissue evidence="1">Leaf</tissue>
    </source>
</reference>
<name>A0A5J5ALV7_9ASTE</name>
<organism evidence="1 2">
    <name type="scientific">Nyssa sinensis</name>
    <dbReference type="NCBI Taxonomy" id="561372"/>
    <lineage>
        <taxon>Eukaryota</taxon>
        <taxon>Viridiplantae</taxon>
        <taxon>Streptophyta</taxon>
        <taxon>Embryophyta</taxon>
        <taxon>Tracheophyta</taxon>
        <taxon>Spermatophyta</taxon>
        <taxon>Magnoliopsida</taxon>
        <taxon>eudicotyledons</taxon>
        <taxon>Gunneridae</taxon>
        <taxon>Pentapetalae</taxon>
        <taxon>asterids</taxon>
        <taxon>Cornales</taxon>
        <taxon>Nyssaceae</taxon>
        <taxon>Nyssa</taxon>
    </lineage>
</organism>
<dbReference type="EMBL" id="CM018043">
    <property type="protein sequence ID" value="KAA8530742.1"/>
    <property type="molecule type" value="Genomic_DNA"/>
</dbReference>
<accession>A0A5J5ALV7</accession>
<protein>
    <submittedName>
        <fullName evidence="1">Uncharacterized protein</fullName>
    </submittedName>
</protein>